<gene>
    <name evidence="2" type="ORF">KCU76_g219</name>
</gene>
<feature type="compositionally biased region" description="Polar residues" evidence="1">
    <location>
        <begin position="211"/>
        <end position="224"/>
    </location>
</feature>
<evidence type="ECO:0000313" key="2">
    <source>
        <dbReference type="EMBL" id="KAG9701140.1"/>
    </source>
</evidence>
<reference evidence="2" key="2">
    <citation type="submission" date="2021-08" db="EMBL/GenBank/DDBJ databases">
        <authorList>
            <person name="Gostincar C."/>
            <person name="Sun X."/>
            <person name="Song Z."/>
            <person name="Gunde-Cimerman N."/>
        </authorList>
    </citation>
    <scope>NUCLEOTIDE SEQUENCE</scope>
    <source>
        <strain evidence="2">EXF-9911</strain>
    </source>
</reference>
<proteinExistence type="predicted"/>
<sequence length="307" mass="35306">MIDNERGRVTKGPPKPCGKRHHHRAASHIARGGKITTGDYAKPLLLPRRIFWCRKGGEAERWLRRTHLPWWFFGSFINRCYYHRSGKGTLTQCLRSYPMDEQALIKEMEDYFYAWAKGEEDVNHTVLVDLYELEHHSHPATFLKEAQEELFWQVQHAPEVERFYLLQRRKWNPGTLTEEEKEFLRINPTGHPTFSLPVRSGVSHPVTTTAHVQSESSIEPSQQRQDYKASKPDRVVGAASVSEKQLSALNSAASRTLTMPLRPGAQRSIKTAPQPTDRHHGFLVLRSQTRIDRANFFGGYQGTRANP</sequence>
<dbReference type="OrthoDB" id="3919683at2759"/>
<feature type="non-terminal residue" evidence="2">
    <location>
        <position position="1"/>
    </location>
</feature>
<accession>A0A9P8EZA4</accession>
<feature type="region of interest" description="Disordered" evidence="1">
    <location>
        <begin position="1"/>
        <end position="23"/>
    </location>
</feature>
<organism evidence="2 3">
    <name type="scientific">Aureobasidium melanogenum</name>
    <name type="common">Aureobasidium pullulans var. melanogenum</name>
    <dbReference type="NCBI Taxonomy" id="46634"/>
    <lineage>
        <taxon>Eukaryota</taxon>
        <taxon>Fungi</taxon>
        <taxon>Dikarya</taxon>
        <taxon>Ascomycota</taxon>
        <taxon>Pezizomycotina</taxon>
        <taxon>Dothideomycetes</taxon>
        <taxon>Dothideomycetidae</taxon>
        <taxon>Dothideales</taxon>
        <taxon>Saccotheciaceae</taxon>
        <taxon>Aureobasidium</taxon>
    </lineage>
</organism>
<name>A0A9P8EZA4_AURME</name>
<feature type="region of interest" description="Disordered" evidence="1">
    <location>
        <begin position="211"/>
        <end position="233"/>
    </location>
</feature>
<dbReference type="EMBL" id="JAHFXF010000004">
    <property type="protein sequence ID" value="KAG9701140.1"/>
    <property type="molecule type" value="Genomic_DNA"/>
</dbReference>
<protein>
    <submittedName>
        <fullName evidence="2">Uncharacterized protein</fullName>
    </submittedName>
</protein>
<dbReference type="AlphaFoldDB" id="A0A9P8EZA4"/>
<evidence type="ECO:0000313" key="3">
    <source>
        <dbReference type="Proteomes" id="UP000779574"/>
    </source>
</evidence>
<comment type="caution">
    <text evidence="2">The sequence shown here is derived from an EMBL/GenBank/DDBJ whole genome shotgun (WGS) entry which is preliminary data.</text>
</comment>
<evidence type="ECO:0000256" key="1">
    <source>
        <dbReference type="SAM" id="MobiDB-lite"/>
    </source>
</evidence>
<reference evidence="2" key="1">
    <citation type="journal article" date="2021" name="J Fungi (Basel)">
        <title>Virulence traits and population genomics of the black yeast Aureobasidium melanogenum.</title>
        <authorList>
            <person name="Cernosa A."/>
            <person name="Sun X."/>
            <person name="Gostincar C."/>
            <person name="Fang C."/>
            <person name="Gunde-Cimerman N."/>
            <person name="Song Z."/>
        </authorList>
    </citation>
    <scope>NUCLEOTIDE SEQUENCE</scope>
    <source>
        <strain evidence="2">EXF-9911</strain>
    </source>
</reference>
<dbReference type="Proteomes" id="UP000779574">
    <property type="component" value="Unassembled WGS sequence"/>
</dbReference>